<gene>
    <name evidence="1" type="ORF">M9H77_02587</name>
</gene>
<dbReference type="EMBL" id="CM044701">
    <property type="protein sequence ID" value="KAI5681360.1"/>
    <property type="molecule type" value="Genomic_DNA"/>
</dbReference>
<dbReference type="Proteomes" id="UP001060085">
    <property type="component" value="Linkage Group LG01"/>
</dbReference>
<comment type="caution">
    <text evidence="1">The sequence shown here is derived from an EMBL/GenBank/DDBJ whole genome shotgun (WGS) entry which is preliminary data.</text>
</comment>
<sequence>MEDMDEGFEEGSEGEHNAEGRGSSGPDLEVVVMTLITGLNQGRKRTRAALKSASSSKISAKKTRAITPPTSAPLKVKSAINKHFYSKTAELRMVELIDKPISAKNRITQESLEQYKVMELLLGMGCVESALFPKQFSEDLVKEFYANLTKEFGNHESPAYGHTHLLYAFSTEKKINICTVIFKNILMQMDQKKTSRIALPRPYLITEYLLGCRDLSMPFDSGVRH</sequence>
<accession>A0ACC0C8Y7</accession>
<keyword evidence="2" id="KW-1185">Reference proteome</keyword>
<evidence type="ECO:0000313" key="2">
    <source>
        <dbReference type="Proteomes" id="UP001060085"/>
    </source>
</evidence>
<name>A0ACC0C8Y7_CATRO</name>
<proteinExistence type="predicted"/>
<organism evidence="1 2">
    <name type="scientific">Catharanthus roseus</name>
    <name type="common">Madagascar periwinkle</name>
    <name type="synonym">Vinca rosea</name>
    <dbReference type="NCBI Taxonomy" id="4058"/>
    <lineage>
        <taxon>Eukaryota</taxon>
        <taxon>Viridiplantae</taxon>
        <taxon>Streptophyta</taxon>
        <taxon>Embryophyta</taxon>
        <taxon>Tracheophyta</taxon>
        <taxon>Spermatophyta</taxon>
        <taxon>Magnoliopsida</taxon>
        <taxon>eudicotyledons</taxon>
        <taxon>Gunneridae</taxon>
        <taxon>Pentapetalae</taxon>
        <taxon>asterids</taxon>
        <taxon>lamiids</taxon>
        <taxon>Gentianales</taxon>
        <taxon>Apocynaceae</taxon>
        <taxon>Rauvolfioideae</taxon>
        <taxon>Vinceae</taxon>
        <taxon>Catharanthinae</taxon>
        <taxon>Catharanthus</taxon>
    </lineage>
</organism>
<reference evidence="2" key="1">
    <citation type="journal article" date="2023" name="Nat. Plants">
        <title>Single-cell RNA sequencing provides a high-resolution roadmap for understanding the multicellular compartmentation of specialized metabolism.</title>
        <authorList>
            <person name="Sun S."/>
            <person name="Shen X."/>
            <person name="Li Y."/>
            <person name="Li Y."/>
            <person name="Wang S."/>
            <person name="Li R."/>
            <person name="Zhang H."/>
            <person name="Shen G."/>
            <person name="Guo B."/>
            <person name="Wei J."/>
            <person name="Xu J."/>
            <person name="St-Pierre B."/>
            <person name="Chen S."/>
            <person name="Sun C."/>
        </authorList>
    </citation>
    <scope>NUCLEOTIDE SEQUENCE [LARGE SCALE GENOMIC DNA]</scope>
</reference>
<protein>
    <submittedName>
        <fullName evidence="1">Uncharacterized protein</fullName>
    </submittedName>
</protein>
<evidence type="ECO:0000313" key="1">
    <source>
        <dbReference type="EMBL" id="KAI5681360.1"/>
    </source>
</evidence>